<dbReference type="InterPro" id="IPR050833">
    <property type="entry name" value="Poly_Biosynth_Transport"/>
</dbReference>
<accession>A0A2H1KZL1</accession>
<dbReference type="AlphaFoldDB" id="A0A2H1KZL1"/>
<evidence type="ECO:0000256" key="1">
    <source>
        <dbReference type="ARBA" id="ARBA00004651"/>
    </source>
</evidence>
<dbReference type="GO" id="GO:0005886">
    <property type="term" value="C:plasma membrane"/>
    <property type="evidence" value="ECO:0007669"/>
    <property type="project" value="UniProtKB-SubCell"/>
</dbReference>
<feature type="transmembrane region" description="Helical" evidence="6">
    <location>
        <begin position="264"/>
        <end position="286"/>
    </location>
</feature>
<evidence type="ECO:0000256" key="3">
    <source>
        <dbReference type="ARBA" id="ARBA00022692"/>
    </source>
</evidence>
<dbReference type="Pfam" id="PF01943">
    <property type="entry name" value="Polysacc_synt"/>
    <property type="match status" value="1"/>
</dbReference>
<reference evidence="7 8" key="1">
    <citation type="submission" date="2017-03" db="EMBL/GenBank/DDBJ databases">
        <authorList>
            <person name="Afonso C.L."/>
            <person name="Miller P.J."/>
            <person name="Scott M.A."/>
            <person name="Spackman E."/>
            <person name="Goraichik I."/>
            <person name="Dimitrov K.M."/>
            <person name="Suarez D.L."/>
            <person name="Swayne D.E."/>
        </authorList>
    </citation>
    <scope>NUCLEOTIDE SEQUENCE [LARGE SCALE GENOMIC DNA]</scope>
    <source>
        <strain evidence="7 8">CNRZ 918</strain>
    </source>
</reference>
<evidence type="ECO:0000256" key="4">
    <source>
        <dbReference type="ARBA" id="ARBA00022989"/>
    </source>
</evidence>
<protein>
    <submittedName>
        <fullName evidence="7">Membrane protein involved in the export of O-antigen and teichoic acid</fullName>
    </submittedName>
</protein>
<dbReference type="EMBL" id="FXZD01000021">
    <property type="protein sequence ID" value="SMY05203.1"/>
    <property type="molecule type" value="Genomic_DNA"/>
</dbReference>
<keyword evidence="5 6" id="KW-0472">Membrane</keyword>
<gene>
    <name evidence="7" type="ORF">BANT918_03303</name>
</gene>
<organism evidence="7 8">
    <name type="scientific">Brevibacterium antiquum CNRZ 918</name>
    <dbReference type="NCBI Taxonomy" id="1255637"/>
    <lineage>
        <taxon>Bacteria</taxon>
        <taxon>Bacillati</taxon>
        <taxon>Actinomycetota</taxon>
        <taxon>Actinomycetes</taxon>
        <taxon>Micrococcales</taxon>
        <taxon>Brevibacteriaceae</taxon>
        <taxon>Brevibacterium</taxon>
    </lineage>
</organism>
<feature type="transmembrane region" description="Helical" evidence="6">
    <location>
        <begin position="106"/>
        <end position="127"/>
    </location>
</feature>
<dbReference type="PANTHER" id="PTHR30250">
    <property type="entry name" value="PST FAMILY PREDICTED COLANIC ACID TRANSPORTER"/>
    <property type="match status" value="1"/>
</dbReference>
<evidence type="ECO:0000313" key="8">
    <source>
        <dbReference type="Proteomes" id="UP000234433"/>
    </source>
</evidence>
<feature type="transmembrane region" description="Helical" evidence="6">
    <location>
        <begin position="20"/>
        <end position="41"/>
    </location>
</feature>
<feature type="transmembrane region" description="Helical" evidence="6">
    <location>
        <begin position="318"/>
        <end position="343"/>
    </location>
</feature>
<sequence length="428" mass="45546">MVRRASQDTSQLSRFFTEAIVWQVVLTVPLLIIGIAVFAVWEADRTASLATAMVLAGVLCDMVSDNARSAASTIHRQGITSAALIGQRIIMFAVAVPLVLQWGDVIALSAAFLFSSVLGLALHGVALHRLRIRFTLRLVTRTGLRSCFRGTGFIGLSSLIQVLQARIGFILLGALATQQTVGIYSVAFRLYETVLFLSFALVAAVFPLMSVAKSGQDLRALIESTVNILCGFYLPFAAVCLVDAPGMIHLIFGEQYVADASLALWWLAPAPALFAVTFVGRTALVAASSTTPLLISASASTGTVALLCFLLIPNFDAAGATIALTSGLALDAILTVIFLRTILDRWPQLLRQSTQPLLCSAVVAVIFFALHTSFLVELLISAVVYIACWGSLLLWGRSSASRLVRTLPVVSSQASGTSADLGGAENEK</sequence>
<feature type="transmembrane region" description="Helical" evidence="6">
    <location>
        <begin position="293"/>
        <end position="312"/>
    </location>
</feature>
<proteinExistence type="predicted"/>
<evidence type="ECO:0000256" key="2">
    <source>
        <dbReference type="ARBA" id="ARBA00022475"/>
    </source>
</evidence>
<evidence type="ECO:0000256" key="5">
    <source>
        <dbReference type="ARBA" id="ARBA00023136"/>
    </source>
</evidence>
<dbReference type="PANTHER" id="PTHR30250:SF11">
    <property type="entry name" value="O-ANTIGEN TRANSPORTER-RELATED"/>
    <property type="match status" value="1"/>
</dbReference>
<feature type="transmembrane region" description="Helical" evidence="6">
    <location>
        <begin position="355"/>
        <end position="372"/>
    </location>
</feature>
<name>A0A2H1KZL1_9MICO</name>
<keyword evidence="3 6" id="KW-0812">Transmembrane</keyword>
<keyword evidence="4 6" id="KW-1133">Transmembrane helix</keyword>
<feature type="transmembrane region" description="Helical" evidence="6">
    <location>
        <begin position="79"/>
        <end position="100"/>
    </location>
</feature>
<comment type="subcellular location">
    <subcellularLocation>
        <location evidence="1">Cell membrane</location>
        <topology evidence="1">Multi-pass membrane protein</topology>
    </subcellularLocation>
</comment>
<feature type="transmembrane region" description="Helical" evidence="6">
    <location>
        <begin position="193"/>
        <end position="212"/>
    </location>
</feature>
<feature type="transmembrane region" description="Helical" evidence="6">
    <location>
        <begin position="232"/>
        <end position="252"/>
    </location>
</feature>
<evidence type="ECO:0000313" key="7">
    <source>
        <dbReference type="EMBL" id="SMY05203.1"/>
    </source>
</evidence>
<dbReference type="InterPro" id="IPR002797">
    <property type="entry name" value="Polysacc_synth"/>
</dbReference>
<evidence type="ECO:0000256" key="6">
    <source>
        <dbReference type="SAM" id="Phobius"/>
    </source>
</evidence>
<feature type="transmembrane region" description="Helical" evidence="6">
    <location>
        <begin position="378"/>
        <end position="395"/>
    </location>
</feature>
<keyword evidence="2" id="KW-1003">Cell membrane</keyword>
<dbReference type="Proteomes" id="UP000234433">
    <property type="component" value="Unassembled WGS sequence"/>
</dbReference>